<dbReference type="EMBL" id="CAVMJV010000001">
    <property type="protein sequence ID" value="CAK5008861.1"/>
    <property type="molecule type" value="Genomic_DNA"/>
</dbReference>
<sequence length="52" mass="6321">MCVWQNMFTIYPLLSFVLSLSIKTYSLVYFTFPLPFSRTYRQPKQKKISFFL</sequence>
<accession>A0ACB0XMJ8</accession>
<dbReference type="Proteomes" id="UP001497535">
    <property type="component" value="Unassembled WGS sequence"/>
</dbReference>
<protein>
    <submittedName>
        <fullName evidence="1">Uncharacterized protein</fullName>
    </submittedName>
</protein>
<organism evidence="1 2">
    <name type="scientific">Meloidogyne enterolobii</name>
    <name type="common">Root-knot nematode worm</name>
    <name type="synonym">Meloidogyne mayaguensis</name>
    <dbReference type="NCBI Taxonomy" id="390850"/>
    <lineage>
        <taxon>Eukaryota</taxon>
        <taxon>Metazoa</taxon>
        <taxon>Ecdysozoa</taxon>
        <taxon>Nematoda</taxon>
        <taxon>Chromadorea</taxon>
        <taxon>Rhabditida</taxon>
        <taxon>Tylenchina</taxon>
        <taxon>Tylenchomorpha</taxon>
        <taxon>Tylenchoidea</taxon>
        <taxon>Meloidogynidae</taxon>
        <taxon>Meloidogyninae</taxon>
        <taxon>Meloidogyne</taxon>
    </lineage>
</organism>
<comment type="caution">
    <text evidence="1">The sequence shown here is derived from an EMBL/GenBank/DDBJ whole genome shotgun (WGS) entry which is preliminary data.</text>
</comment>
<gene>
    <name evidence="1" type="ORF">MENTE1834_LOCUS1171</name>
</gene>
<name>A0ACB0XMJ8_MELEN</name>
<proteinExistence type="predicted"/>
<evidence type="ECO:0000313" key="1">
    <source>
        <dbReference type="EMBL" id="CAK5008861.1"/>
    </source>
</evidence>
<reference evidence="1" key="1">
    <citation type="submission" date="2023-11" db="EMBL/GenBank/DDBJ databases">
        <authorList>
            <person name="Poullet M."/>
        </authorList>
    </citation>
    <scope>NUCLEOTIDE SEQUENCE</scope>
    <source>
        <strain evidence="1">E1834</strain>
    </source>
</reference>
<keyword evidence="2" id="KW-1185">Reference proteome</keyword>
<evidence type="ECO:0000313" key="2">
    <source>
        <dbReference type="Proteomes" id="UP001497535"/>
    </source>
</evidence>